<dbReference type="GO" id="GO:0007156">
    <property type="term" value="P:homophilic cell adhesion via plasma membrane adhesion molecules"/>
    <property type="evidence" value="ECO:0007669"/>
    <property type="project" value="TreeGrafter"/>
</dbReference>
<feature type="region of interest" description="Disordered" evidence="2">
    <location>
        <begin position="1"/>
        <end position="29"/>
    </location>
</feature>
<dbReference type="EMBL" id="JASPKY010000040">
    <property type="protein sequence ID" value="KAK9746428.1"/>
    <property type="molecule type" value="Genomic_DNA"/>
</dbReference>
<keyword evidence="1" id="KW-0393">Immunoglobulin domain</keyword>
<sequence length="173" mass="19538">METEPQVEMSHSGTLLHFRKPTEKDSGNYTCSTRNDSKVVYVLIKSPLDFMDTPPLQRAIEFQQAFVIKCEVKGGIRPTITWYTSKGEVTKPKFAVLADGLAINNVTMKDAGIYICKATERYTGAMKEKNITLRVELISRFNTTEAKEKKALMEKDLKLSDQKEKGKQLIIGN</sequence>
<dbReference type="GO" id="GO:0098632">
    <property type="term" value="F:cell-cell adhesion mediator activity"/>
    <property type="evidence" value="ECO:0007669"/>
    <property type="project" value="TreeGrafter"/>
</dbReference>
<gene>
    <name evidence="4" type="ORF">QE152_g6132</name>
</gene>
<name>A0AAW1MJJ0_POPJA</name>
<evidence type="ECO:0000313" key="5">
    <source>
        <dbReference type="Proteomes" id="UP001458880"/>
    </source>
</evidence>
<evidence type="ECO:0000259" key="3">
    <source>
        <dbReference type="PROSITE" id="PS50835"/>
    </source>
</evidence>
<evidence type="ECO:0000256" key="2">
    <source>
        <dbReference type="SAM" id="MobiDB-lite"/>
    </source>
</evidence>
<protein>
    <submittedName>
        <fullName evidence="4">Immunoglobulin I-set domain</fullName>
    </submittedName>
</protein>
<feature type="domain" description="Ig-like" evidence="3">
    <location>
        <begin position="47"/>
        <end position="132"/>
    </location>
</feature>
<dbReference type="AlphaFoldDB" id="A0AAW1MJJ0"/>
<comment type="caution">
    <text evidence="4">The sequence shown here is derived from an EMBL/GenBank/DDBJ whole genome shotgun (WGS) entry which is preliminary data.</text>
</comment>
<proteinExistence type="predicted"/>
<dbReference type="Pfam" id="PF07679">
    <property type="entry name" value="I-set"/>
    <property type="match status" value="1"/>
</dbReference>
<dbReference type="Gene3D" id="2.60.40.10">
    <property type="entry name" value="Immunoglobulins"/>
    <property type="match status" value="2"/>
</dbReference>
<evidence type="ECO:0000313" key="4">
    <source>
        <dbReference type="EMBL" id="KAK9746428.1"/>
    </source>
</evidence>
<dbReference type="InterPro" id="IPR036179">
    <property type="entry name" value="Ig-like_dom_sf"/>
</dbReference>
<dbReference type="GO" id="GO:0030424">
    <property type="term" value="C:axon"/>
    <property type="evidence" value="ECO:0007669"/>
    <property type="project" value="TreeGrafter"/>
</dbReference>
<dbReference type="GO" id="GO:0070593">
    <property type="term" value="P:dendrite self-avoidance"/>
    <property type="evidence" value="ECO:0007669"/>
    <property type="project" value="TreeGrafter"/>
</dbReference>
<keyword evidence="5" id="KW-1185">Reference proteome</keyword>
<dbReference type="PROSITE" id="PS50835">
    <property type="entry name" value="IG_LIKE"/>
    <property type="match status" value="1"/>
</dbReference>
<dbReference type="InterPro" id="IPR003599">
    <property type="entry name" value="Ig_sub"/>
</dbReference>
<dbReference type="SUPFAM" id="SSF48726">
    <property type="entry name" value="Immunoglobulin"/>
    <property type="match status" value="2"/>
</dbReference>
<dbReference type="InterPro" id="IPR013783">
    <property type="entry name" value="Ig-like_fold"/>
</dbReference>
<dbReference type="InterPro" id="IPR013098">
    <property type="entry name" value="Ig_I-set"/>
</dbReference>
<organism evidence="4 5">
    <name type="scientific">Popillia japonica</name>
    <name type="common">Japanese beetle</name>
    <dbReference type="NCBI Taxonomy" id="7064"/>
    <lineage>
        <taxon>Eukaryota</taxon>
        <taxon>Metazoa</taxon>
        <taxon>Ecdysozoa</taxon>
        <taxon>Arthropoda</taxon>
        <taxon>Hexapoda</taxon>
        <taxon>Insecta</taxon>
        <taxon>Pterygota</taxon>
        <taxon>Neoptera</taxon>
        <taxon>Endopterygota</taxon>
        <taxon>Coleoptera</taxon>
        <taxon>Polyphaga</taxon>
        <taxon>Scarabaeiformia</taxon>
        <taxon>Scarabaeidae</taxon>
        <taxon>Rutelinae</taxon>
        <taxon>Popillia</taxon>
    </lineage>
</organism>
<dbReference type="InterPro" id="IPR007110">
    <property type="entry name" value="Ig-like_dom"/>
</dbReference>
<dbReference type="PANTHER" id="PTHR10075:SF100">
    <property type="entry name" value="FASCICLIN-2"/>
    <property type="match status" value="1"/>
</dbReference>
<evidence type="ECO:0000256" key="1">
    <source>
        <dbReference type="ARBA" id="ARBA00023319"/>
    </source>
</evidence>
<accession>A0AAW1MJJ0</accession>
<reference evidence="4 5" key="1">
    <citation type="journal article" date="2024" name="BMC Genomics">
        <title>De novo assembly and annotation of Popillia japonica's genome with initial clues to its potential as an invasive pest.</title>
        <authorList>
            <person name="Cucini C."/>
            <person name="Boschi S."/>
            <person name="Funari R."/>
            <person name="Cardaioli E."/>
            <person name="Iannotti N."/>
            <person name="Marturano G."/>
            <person name="Paoli F."/>
            <person name="Bruttini M."/>
            <person name="Carapelli A."/>
            <person name="Frati F."/>
            <person name="Nardi F."/>
        </authorList>
    </citation>
    <scope>NUCLEOTIDE SEQUENCE [LARGE SCALE GENOMIC DNA]</scope>
    <source>
        <strain evidence="4">DMR45628</strain>
    </source>
</reference>
<dbReference type="Proteomes" id="UP001458880">
    <property type="component" value="Unassembled WGS sequence"/>
</dbReference>
<dbReference type="GO" id="GO:0007411">
    <property type="term" value="P:axon guidance"/>
    <property type="evidence" value="ECO:0007669"/>
    <property type="project" value="TreeGrafter"/>
</dbReference>
<dbReference type="CDD" id="cd00096">
    <property type="entry name" value="Ig"/>
    <property type="match status" value="1"/>
</dbReference>
<dbReference type="GO" id="GO:0005886">
    <property type="term" value="C:plasma membrane"/>
    <property type="evidence" value="ECO:0007669"/>
    <property type="project" value="TreeGrafter"/>
</dbReference>
<dbReference type="PANTHER" id="PTHR10075">
    <property type="entry name" value="BASIGIN RELATED"/>
    <property type="match status" value="1"/>
</dbReference>
<dbReference type="SMART" id="SM00409">
    <property type="entry name" value="IG"/>
    <property type="match status" value="1"/>
</dbReference>